<evidence type="ECO:0000313" key="2">
    <source>
        <dbReference type="EMBL" id="EFI91765.1"/>
    </source>
</evidence>
<feature type="compositionally biased region" description="Low complexity" evidence="1">
    <location>
        <begin position="386"/>
        <end position="409"/>
    </location>
</feature>
<feature type="region of interest" description="Disordered" evidence="1">
    <location>
        <begin position="225"/>
        <end position="269"/>
    </location>
</feature>
<dbReference type="OrthoDB" id="10393805at2759"/>
<evidence type="ECO:0000256" key="1">
    <source>
        <dbReference type="SAM" id="MobiDB-lite"/>
    </source>
</evidence>
<feature type="compositionally biased region" description="Polar residues" evidence="1">
    <location>
        <begin position="240"/>
        <end position="251"/>
    </location>
</feature>
<protein>
    <submittedName>
        <fullName evidence="2">Uncharacterized protein</fullName>
    </submittedName>
</protein>
<dbReference type="KEGG" id="scm:SCHCO_02557011"/>
<feature type="compositionally biased region" description="Polar residues" evidence="1">
    <location>
        <begin position="1"/>
        <end position="10"/>
    </location>
</feature>
<proteinExistence type="predicted"/>
<organism evidence="3">
    <name type="scientific">Schizophyllum commune (strain H4-8 / FGSC 9210)</name>
    <name type="common">Split gill fungus</name>
    <dbReference type="NCBI Taxonomy" id="578458"/>
    <lineage>
        <taxon>Eukaryota</taxon>
        <taxon>Fungi</taxon>
        <taxon>Dikarya</taxon>
        <taxon>Basidiomycota</taxon>
        <taxon>Agaricomycotina</taxon>
        <taxon>Agaricomycetes</taxon>
        <taxon>Agaricomycetidae</taxon>
        <taxon>Agaricales</taxon>
        <taxon>Schizophyllaceae</taxon>
        <taxon>Schizophyllum</taxon>
    </lineage>
</organism>
<dbReference type="HOGENOM" id="CLU_509158_0_0_1"/>
<feature type="region of interest" description="Disordered" evidence="1">
    <location>
        <begin position="136"/>
        <end position="195"/>
    </location>
</feature>
<keyword evidence="3" id="KW-1185">Reference proteome</keyword>
<feature type="compositionally biased region" description="Polar residues" evidence="1">
    <location>
        <begin position="259"/>
        <end position="269"/>
    </location>
</feature>
<feature type="compositionally biased region" description="Basic and acidic residues" evidence="1">
    <location>
        <begin position="174"/>
        <end position="188"/>
    </location>
</feature>
<feature type="compositionally biased region" description="Basic and acidic residues" evidence="1">
    <location>
        <begin position="343"/>
        <end position="357"/>
    </location>
</feature>
<evidence type="ECO:0000313" key="3">
    <source>
        <dbReference type="Proteomes" id="UP000007431"/>
    </source>
</evidence>
<feature type="non-terminal residue" evidence="2">
    <location>
        <position position="535"/>
    </location>
</feature>
<feature type="region of interest" description="Disordered" evidence="1">
    <location>
        <begin position="376"/>
        <end position="479"/>
    </location>
</feature>
<feature type="region of interest" description="Disordered" evidence="1">
    <location>
        <begin position="1"/>
        <end position="87"/>
    </location>
</feature>
<sequence length="535" mass="58329">MMQRGSSTPQWPGYCEDPNDRVVRKSSTHGRQSNVPRLMTPPPGRARGLTTHSNASTTSLVGSPNPRPVHGAPNPPTSTPPQLSITAPTLPIGSNSPIPYSPPRLTPPPAFMVQQFEQTMASLVKHPTLLVSRPPHGSAVTFQSSRGSLHTSGVTSPNSRGSLQASVGPIQTPRPKDPLPKWLLDRQRSKPPRLGGDFLGGSSTSSLNAAASPYKPIPPFRPDFLGGKDGLEEVPLSPPAGQSSFSGQLSFRDQHSPTDSHCNYGQPSSSQLAFSAALVDIPPFSSTPPVPPGLGFKTDDDDEIVWDKDVLRGRPSTVGAIGSGRPSQRSDSDNQPGRRKGRRFGEPKTRNGEKFAQFEEQTFRFEEKSAHFELYDLPGSRDDFGSRSSSFCSDSSSDSEMSEASSSSSDQDKDSIEVTINEVDPFNDFMDIDPYSPANSSMASQMEPSVQTSQSFYQASQLQADQTAQPQGNQSSSEILNNRTRKAYMQALWAQELLGRYEQGRLGRTLQFVRRPSPLRRELEPEVSWDNHEEV</sequence>
<feature type="compositionally biased region" description="Basic and acidic residues" evidence="1">
    <location>
        <begin position="376"/>
        <end position="385"/>
    </location>
</feature>
<feature type="region of interest" description="Disordered" evidence="1">
    <location>
        <begin position="281"/>
        <end position="357"/>
    </location>
</feature>
<feature type="compositionally biased region" description="Polar residues" evidence="1">
    <location>
        <begin position="140"/>
        <end position="165"/>
    </location>
</feature>
<gene>
    <name evidence="2" type="ORF">SCHCODRAFT_114093</name>
</gene>
<dbReference type="VEuPathDB" id="FungiDB:SCHCODRAFT_02557011"/>
<dbReference type="AlphaFoldDB" id="D8QJS2"/>
<accession>D8QJS2</accession>
<feature type="compositionally biased region" description="Polar residues" evidence="1">
    <location>
        <begin position="437"/>
        <end position="479"/>
    </location>
</feature>
<dbReference type="InParanoid" id="D8QJS2"/>
<dbReference type="GeneID" id="9593704"/>
<reference evidence="2 3" key="1">
    <citation type="journal article" date="2010" name="Nat. Biotechnol.">
        <title>Genome sequence of the model mushroom Schizophyllum commune.</title>
        <authorList>
            <person name="Ohm R.A."/>
            <person name="de Jong J.F."/>
            <person name="Lugones L.G."/>
            <person name="Aerts A."/>
            <person name="Kothe E."/>
            <person name="Stajich J.E."/>
            <person name="de Vries R.P."/>
            <person name="Record E."/>
            <person name="Levasseur A."/>
            <person name="Baker S.E."/>
            <person name="Bartholomew K.A."/>
            <person name="Coutinho P.M."/>
            <person name="Erdmann S."/>
            <person name="Fowler T.J."/>
            <person name="Gathman A.C."/>
            <person name="Lombard V."/>
            <person name="Henrissat B."/>
            <person name="Knabe N."/>
            <person name="Kuees U."/>
            <person name="Lilly W.W."/>
            <person name="Lindquist E."/>
            <person name="Lucas S."/>
            <person name="Magnuson J.K."/>
            <person name="Piumi F."/>
            <person name="Raudaskoski M."/>
            <person name="Salamov A."/>
            <person name="Schmutz J."/>
            <person name="Schwarze F.W.M.R."/>
            <person name="vanKuyk P.A."/>
            <person name="Horton J.S."/>
            <person name="Grigoriev I.V."/>
            <person name="Woesten H.A.B."/>
        </authorList>
    </citation>
    <scope>NUCLEOTIDE SEQUENCE [LARGE SCALE GENOMIC DNA]</scope>
    <source>
        <strain evidence="3">H4-8 / FGSC 9210</strain>
    </source>
</reference>
<feature type="compositionally biased region" description="Polar residues" evidence="1">
    <location>
        <begin position="50"/>
        <end position="62"/>
    </location>
</feature>
<dbReference type="Proteomes" id="UP000007431">
    <property type="component" value="Unassembled WGS sequence"/>
</dbReference>
<name>D8QJS2_SCHCM</name>
<dbReference type="EMBL" id="GL377315">
    <property type="protein sequence ID" value="EFI91765.1"/>
    <property type="molecule type" value="Genomic_DNA"/>
</dbReference>
<dbReference type="RefSeq" id="XP_003026668.1">
    <property type="nucleotide sequence ID" value="XM_003026622.1"/>
</dbReference>
<feature type="compositionally biased region" description="Polar residues" evidence="1">
    <location>
        <begin position="325"/>
        <end position="335"/>
    </location>
</feature>